<comment type="caution">
    <text evidence="1">The sequence shown here is derived from an EMBL/GenBank/DDBJ whole genome shotgun (WGS) entry which is preliminary data.</text>
</comment>
<name>A0A699XDM5_TANCI</name>
<reference evidence="1" key="1">
    <citation type="journal article" date="2019" name="Sci. Rep.">
        <title>Draft genome of Tanacetum cinerariifolium, the natural source of mosquito coil.</title>
        <authorList>
            <person name="Yamashiro T."/>
            <person name="Shiraishi A."/>
            <person name="Satake H."/>
            <person name="Nakayama K."/>
        </authorList>
    </citation>
    <scope>NUCLEOTIDE SEQUENCE</scope>
</reference>
<organism evidence="1">
    <name type="scientific">Tanacetum cinerariifolium</name>
    <name type="common">Dalmatian daisy</name>
    <name type="synonym">Chrysanthemum cinerariifolium</name>
    <dbReference type="NCBI Taxonomy" id="118510"/>
    <lineage>
        <taxon>Eukaryota</taxon>
        <taxon>Viridiplantae</taxon>
        <taxon>Streptophyta</taxon>
        <taxon>Embryophyta</taxon>
        <taxon>Tracheophyta</taxon>
        <taxon>Spermatophyta</taxon>
        <taxon>Magnoliopsida</taxon>
        <taxon>eudicotyledons</taxon>
        <taxon>Gunneridae</taxon>
        <taxon>Pentapetalae</taxon>
        <taxon>asterids</taxon>
        <taxon>campanulids</taxon>
        <taxon>Asterales</taxon>
        <taxon>Asteraceae</taxon>
        <taxon>Asteroideae</taxon>
        <taxon>Anthemideae</taxon>
        <taxon>Anthemidinae</taxon>
        <taxon>Tanacetum</taxon>
    </lineage>
</organism>
<gene>
    <name evidence="1" type="ORF">Tci_926900</name>
</gene>
<dbReference type="EMBL" id="BKCJ011811998">
    <property type="protein sequence ID" value="GFD54931.1"/>
    <property type="molecule type" value="Genomic_DNA"/>
</dbReference>
<evidence type="ECO:0000313" key="1">
    <source>
        <dbReference type="EMBL" id="GFD54931.1"/>
    </source>
</evidence>
<feature type="non-terminal residue" evidence="1">
    <location>
        <position position="59"/>
    </location>
</feature>
<proteinExistence type="predicted"/>
<sequence>MQDDELEPADLKEAIKAVTTAKLMIEVVTAAATTITATPITAATITTAPSATRRRKGVV</sequence>
<dbReference type="AlphaFoldDB" id="A0A699XDM5"/>
<protein>
    <submittedName>
        <fullName evidence="1">Uncharacterized protein</fullName>
    </submittedName>
</protein>
<accession>A0A699XDM5</accession>